<proteinExistence type="predicted"/>
<keyword evidence="2" id="KW-1185">Reference proteome</keyword>
<gene>
    <name evidence="1" type="ORF">CVIRNUC_007129</name>
</gene>
<sequence length="118" mass="12548">MPTRGTQHTAGQRLLPVAVAATADHCPAPQDCSPARSSAFAHTDCIHIEHESEALALLVDHGSGLVHTCGMSVLYGMVNIAMTHISSQAQRHTAGFPDREEAAYEAAPFCLLDARLLC</sequence>
<dbReference type="Proteomes" id="UP001314263">
    <property type="component" value="Unassembled WGS sequence"/>
</dbReference>
<comment type="caution">
    <text evidence="1">The sequence shown here is derived from an EMBL/GenBank/DDBJ whole genome shotgun (WGS) entry which is preliminary data.</text>
</comment>
<evidence type="ECO:0000313" key="1">
    <source>
        <dbReference type="EMBL" id="CAK0783928.1"/>
    </source>
</evidence>
<evidence type="ECO:0000313" key="2">
    <source>
        <dbReference type="Proteomes" id="UP001314263"/>
    </source>
</evidence>
<protein>
    <submittedName>
        <fullName evidence="1">Uncharacterized protein</fullName>
    </submittedName>
</protein>
<reference evidence="1 2" key="1">
    <citation type="submission" date="2023-10" db="EMBL/GenBank/DDBJ databases">
        <authorList>
            <person name="Maclean D."/>
            <person name="Macfadyen A."/>
        </authorList>
    </citation>
    <scope>NUCLEOTIDE SEQUENCE [LARGE SCALE GENOMIC DNA]</scope>
</reference>
<name>A0AAV1IDF8_9CHLO</name>
<dbReference type="EMBL" id="CAUYUE010000009">
    <property type="protein sequence ID" value="CAK0783928.1"/>
    <property type="molecule type" value="Genomic_DNA"/>
</dbReference>
<organism evidence="1 2">
    <name type="scientific">Coccomyxa viridis</name>
    <dbReference type="NCBI Taxonomy" id="1274662"/>
    <lineage>
        <taxon>Eukaryota</taxon>
        <taxon>Viridiplantae</taxon>
        <taxon>Chlorophyta</taxon>
        <taxon>core chlorophytes</taxon>
        <taxon>Trebouxiophyceae</taxon>
        <taxon>Trebouxiophyceae incertae sedis</taxon>
        <taxon>Coccomyxaceae</taxon>
        <taxon>Coccomyxa</taxon>
    </lineage>
</organism>
<accession>A0AAV1IDF8</accession>
<dbReference type="AlphaFoldDB" id="A0AAV1IDF8"/>